<evidence type="ECO:0000256" key="2">
    <source>
        <dbReference type="ARBA" id="ARBA00008226"/>
    </source>
</evidence>
<evidence type="ECO:0000313" key="12">
    <source>
        <dbReference type="EMBL" id="EGF23044.1"/>
    </source>
</evidence>
<gene>
    <name evidence="10 12" type="primary">glyS</name>
    <name evidence="12" type="ORF">HMPREF0091_11039</name>
</gene>
<sequence>MSKSCEFLLEIGTEEMPSAPLIHATKQLVQLMQAHLQKSGLTFGSVEAHQSPRRLAVLVHDLAAQTPEINEIKRGPAASIAFDANKQPTKAALGFAKKCGVDAHDLIEKTAEDGKNYVFAQKFIAARTAQELLGDMCHDIVASLEWPNYRSQRWAFETESFVRPVRWLVALLDEEVIPFSYAGVSSSCTTQGHRVLGHGSHTIDCPGNYRSILRDAGVLLEDERRQKILDEVAAFEHTHPQLHVDMPKKTFEEVINLCEYPRVLIGSFDQEFLDVPHEIICESMLTNQRYFPIYTKDGELTRDFVIVSNGAASADKAIIDGNERVVRARLDDAKFFFEEDLKHPLDEYVPRLSKVVFQEKLGSVLDKTNRMTKLILVCAELLKADDELTKLCERAAYLAKADLVTNAVVEFTSQQGVMGGYYARAMGEDPRVCKAIAQHYRPRFSKDVTPDDFVGKLVALVDKLDTICGMFAINEPPTGSSDPFAQRRSALGIIAILQELPSCSLKSLIDAALNLFKEQGLDFDVPAVSACVCEFFSVRLQALAKEQSVSAESISAIAAIGIIDPREFFARVQAFDSARTREPQLFEDLAIAFARASHLTDASLGTDVNVSILTPAEQQLFTACSNGRDNVEKALSNGEYARALASLAELREPIDQFFNDVRIMDDDTEIRNNRFRLLNTFTSVFSKVADIAALTKKK</sequence>
<dbReference type="GeneID" id="93210483"/>
<dbReference type="PROSITE" id="PS50861">
    <property type="entry name" value="AA_TRNA_LIGASE_II_GLYAB"/>
    <property type="match status" value="1"/>
</dbReference>
<dbReference type="Pfam" id="PF02092">
    <property type="entry name" value="tRNA_synt_2f"/>
    <property type="match status" value="1"/>
</dbReference>
<evidence type="ECO:0000256" key="9">
    <source>
        <dbReference type="ARBA" id="ARBA00047937"/>
    </source>
</evidence>
<evidence type="ECO:0000256" key="7">
    <source>
        <dbReference type="ARBA" id="ARBA00022917"/>
    </source>
</evidence>
<dbReference type="SUPFAM" id="SSF109604">
    <property type="entry name" value="HD-domain/PDEase-like"/>
    <property type="match status" value="1"/>
</dbReference>
<keyword evidence="3 10" id="KW-0963">Cytoplasm</keyword>
<organism evidence="12 13">
    <name type="scientific">Fannyhessea vaginae DSM 15829</name>
    <dbReference type="NCBI Taxonomy" id="525256"/>
    <lineage>
        <taxon>Bacteria</taxon>
        <taxon>Bacillati</taxon>
        <taxon>Actinomycetota</taxon>
        <taxon>Coriobacteriia</taxon>
        <taxon>Coriobacteriales</taxon>
        <taxon>Atopobiaceae</taxon>
        <taxon>Fannyhessea</taxon>
    </lineage>
</organism>
<keyword evidence="7 10" id="KW-0648">Protein biosynthesis</keyword>
<comment type="catalytic activity">
    <reaction evidence="9 10">
        <text>tRNA(Gly) + glycine + ATP = glycyl-tRNA(Gly) + AMP + diphosphate</text>
        <dbReference type="Rhea" id="RHEA:16013"/>
        <dbReference type="Rhea" id="RHEA-COMP:9664"/>
        <dbReference type="Rhea" id="RHEA-COMP:9683"/>
        <dbReference type="ChEBI" id="CHEBI:30616"/>
        <dbReference type="ChEBI" id="CHEBI:33019"/>
        <dbReference type="ChEBI" id="CHEBI:57305"/>
        <dbReference type="ChEBI" id="CHEBI:78442"/>
        <dbReference type="ChEBI" id="CHEBI:78522"/>
        <dbReference type="ChEBI" id="CHEBI:456215"/>
        <dbReference type="EC" id="6.1.1.14"/>
    </reaction>
</comment>
<evidence type="ECO:0000313" key="13">
    <source>
        <dbReference type="Proteomes" id="UP000005947"/>
    </source>
</evidence>
<dbReference type="OrthoDB" id="9775440at2"/>
<dbReference type="InterPro" id="IPR006194">
    <property type="entry name" value="Gly-tRNA-synth_heterodimer"/>
</dbReference>
<evidence type="ECO:0000256" key="3">
    <source>
        <dbReference type="ARBA" id="ARBA00022490"/>
    </source>
</evidence>
<comment type="similarity">
    <text evidence="2 10">Belongs to the class-II aminoacyl-tRNA synthetase family.</text>
</comment>
<keyword evidence="13" id="KW-1185">Reference proteome</keyword>
<dbReference type="GO" id="GO:0005829">
    <property type="term" value="C:cytosol"/>
    <property type="evidence" value="ECO:0007669"/>
    <property type="project" value="TreeGrafter"/>
</dbReference>
<protein>
    <recommendedName>
        <fullName evidence="10">Glycine--tRNA ligase beta subunit</fullName>
        <ecNumber evidence="10">6.1.1.14</ecNumber>
    </recommendedName>
    <alternativeName>
        <fullName evidence="10">Glycyl-tRNA synthetase beta subunit</fullName>
        <shortName evidence="10">GlyRS</shortName>
    </alternativeName>
</protein>
<dbReference type="PANTHER" id="PTHR30075">
    <property type="entry name" value="GLYCYL-TRNA SYNTHETASE"/>
    <property type="match status" value="1"/>
</dbReference>
<dbReference type="AlphaFoldDB" id="F1T6D9"/>
<dbReference type="eggNOG" id="COG0751">
    <property type="taxonomic scope" value="Bacteria"/>
</dbReference>
<dbReference type="EC" id="6.1.1.14" evidence="10"/>
<evidence type="ECO:0000256" key="5">
    <source>
        <dbReference type="ARBA" id="ARBA00022741"/>
    </source>
</evidence>
<dbReference type="PANTHER" id="PTHR30075:SF2">
    <property type="entry name" value="GLYCINE--TRNA LIGASE, CHLOROPLASTIC_MITOCHONDRIAL 2"/>
    <property type="match status" value="1"/>
</dbReference>
<evidence type="ECO:0000256" key="4">
    <source>
        <dbReference type="ARBA" id="ARBA00022598"/>
    </source>
</evidence>
<comment type="subunit">
    <text evidence="10">Tetramer of two alpha and two beta subunits.</text>
</comment>
<accession>F1T6D9</accession>
<keyword evidence="8 10" id="KW-0030">Aminoacyl-tRNA synthetase</keyword>
<evidence type="ECO:0000256" key="1">
    <source>
        <dbReference type="ARBA" id="ARBA00004496"/>
    </source>
</evidence>
<dbReference type="Proteomes" id="UP000005947">
    <property type="component" value="Unassembled WGS sequence"/>
</dbReference>
<dbReference type="SMART" id="SM00836">
    <property type="entry name" value="DALR_1"/>
    <property type="match status" value="1"/>
</dbReference>
<evidence type="ECO:0000256" key="6">
    <source>
        <dbReference type="ARBA" id="ARBA00022840"/>
    </source>
</evidence>
<comment type="subcellular location">
    <subcellularLocation>
        <location evidence="1 10">Cytoplasm</location>
    </subcellularLocation>
</comment>
<dbReference type="Gene3D" id="1.10.730.10">
    <property type="entry name" value="Isoleucyl-tRNA Synthetase, Domain 1"/>
    <property type="match status" value="1"/>
</dbReference>
<dbReference type="HAMAP" id="MF_00255">
    <property type="entry name" value="Gly_tRNA_synth_beta"/>
    <property type="match status" value="1"/>
</dbReference>
<reference evidence="12 13" key="1">
    <citation type="submission" date="2011-02" db="EMBL/GenBank/DDBJ databases">
        <authorList>
            <person name="Muzny D."/>
            <person name="Qin X."/>
            <person name="Buhay C."/>
            <person name="Dugan-Rocha S."/>
            <person name="Ding Y."/>
            <person name="Chen G."/>
            <person name="Hawes A."/>
            <person name="Holder M."/>
            <person name="Jhangiani S."/>
            <person name="Johnson A."/>
            <person name="Khan Z."/>
            <person name="Li Z."/>
            <person name="Liu W."/>
            <person name="Liu X."/>
            <person name="Perez L."/>
            <person name="Shen H."/>
            <person name="Wang Q."/>
            <person name="Watt J."/>
            <person name="Xi L."/>
            <person name="Xin Y."/>
            <person name="Zhou J."/>
            <person name="Deng J."/>
            <person name="Jiang H."/>
            <person name="Liu Y."/>
            <person name="Qu J."/>
            <person name="Song X.-Z."/>
            <person name="Zhang L."/>
            <person name="Villasana D."/>
            <person name="Johnson A."/>
            <person name="Liu J."/>
            <person name="Liyanage D."/>
            <person name="Lorensuhewa L."/>
            <person name="Robinson T."/>
            <person name="Song A."/>
            <person name="Song B.-B."/>
            <person name="Dinh H."/>
            <person name="Thornton R."/>
            <person name="Coyle M."/>
            <person name="Francisco L."/>
            <person name="Jackson L."/>
            <person name="Javaid M."/>
            <person name="Korchina V."/>
            <person name="Kovar C."/>
            <person name="Mata R."/>
            <person name="Mathew T."/>
            <person name="Ngo R."/>
            <person name="Nguyen L."/>
            <person name="Nguyen N."/>
            <person name="Okwuonu G."/>
            <person name="Ongeri F."/>
            <person name="Pham C."/>
            <person name="Simmons D."/>
            <person name="Wilczek-Boney K."/>
            <person name="Hale W."/>
            <person name="Jakkamsetti A."/>
            <person name="Pham P."/>
            <person name="Ruth R."/>
            <person name="San Lucas F."/>
            <person name="Warren J."/>
            <person name="Zhang J."/>
            <person name="Zhao Z."/>
            <person name="Zhou C."/>
            <person name="Zhu D."/>
            <person name="Lee S."/>
            <person name="Bess C."/>
            <person name="Blankenburg K."/>
            <person name="Forbes L."/>
            <person name="Fu Q."/>
            <person name="Gubbala S."/>
            <person name="Hirani K."/>
            <person name="Jayaseelan J.C."/>
            <person name="Lara F."/>
            <person name="Munidasa M."/>
            <person name="Palculict T."/>
            <person name="Patil S."/>
            <person name="Pu L.-L."/>
            <person name="Saada N."/>
            <person name="Tang L."/>
            <person name="Weissenberger G."/>
            <person name="Zhu Y."/>
            <person name="Hemphill L."/>
            <person name="Shang Y."/>
            <person name="Youmans B."/>
            <person name="Ayvaz T."/>
            <person name="Ross M."/>
            <person name="Santibanez J."/>
            <person name="Aqrawi P."/>
            <person name="Gross S."/>
            <person name="Joshi V."/>
            <person name="Fowler G."/>
            <person name="Nazareth L."/>
            <person name="Reid J."/>
            <person name="Worley K."/>
            <person name="Petrosino J."/>
            <person name="Highlander S."/>
            <person name="Gibbs R."/>
        </authorList>
    </citation>
    <scope>NUCLEOTIDE SEQUENCE [LARGE SCALE GENOMIC DNA]</scope>
    <source>
        <strain evidence="12 13">DSM 15829</strain>
    </source>
</reference>
<dbReference type="GO" id="GO:0004814">
    <property type="term" value="F:arginine-tRNA ligase activity"/>
    <property type="evidence" value="ECO:0007669"/>
    <property type="project" value="InterPro"/>
</dbReference>
<proteinExistence type="inferred from homology"/>
<keyword evidence="6 10" id="KW-0067">ATP-binding</keyword>
<keyword evidence="4 10" id="KW-0436">Ligase</keyword>
<dbReference type="NCBIfam" id="TIGR00211">
    <property type="entry name" value="glyS"/>
    <property type="match status" value="1"/>
</dbReference>
<dbReference type="RefSeq" id="WP_006303243.1">
    <property type="nucleotide sequence ID" value="NZ_ACGK02000002.1"/>
</dbReference>
<name>F1T6D9_9ACTN</name>
<dbReference type="Pfam" id="PF05746">
    <property type="entry name" value="DALR_1"/>
    <property type="match status" value="1"/>
</dbReference>
<evidence type="ECO:0000256" key="10">
    <source>
        <dbReference type="HAMAP-Rule" id="MF_00255"/>
    </source>
</evidence>
<comment type="caution">
    <text evidence="12">The sequence shown here is derived from an EMBL/GenBank/DDBJ whole genome shotgun (WGS) entry which is preliminary data.</text>
</comment>
<keyword evidence="5 10" id="KW-0547">Nucleotide-binding</keyword>
<dbReference type="EMBL" id="ACGK02000002">
    <property type="protein sequence ID" value="EGF23044.1"/>
    <property type="molecule type" value="Genomic_DNA"/>
</dbReference>
<dbReference type="InterPro" id="IPR008909">
    <property type="entry name" value="DALR_anticod-bd"/>
</dbReference>
<dbReference type="GO" id="GO:0006426">
    <property type="term" value="P:glycyl-tRNA aminoacylation"/>
    <property type="evidence" value="ECO:0007669"/>
    <property type="project" value="UniProtKB-UniRule"/>
</dbReference>
<feature type="domain" description="DALR anticodon binding" evidence="11">
    <location>
        <begin position="592"/>
        <end position="697"/>
    </location>
</feature>
<dbReference type="GO" id="GO:0005524">
    <property type="term" value="F:ATP binding"/>
    <property type="evidence" value="ECO:0007669"/>
    <property type="project" value="UniProtKB-UniRule"/>
</dbReference>
<dbReference type="GO" id="GO:0004820">
    <property type="term" value="F:glycine-tRNA ligase activity"/>
    <property type="evidence" value="ECO:0007669"/>
    <property type="project" value="UniProtKB-UniRule"/>
</dbReference>
<dbReference type="GO" id="GO:0006420">
    <property type="term" value="P:arginyl-tRNA aminoacylation"/>
    <property type="evidence" value="ECO:0007669"/>
    <property type="project" value="InterPro"/>
</dbReference>
<dbReference type="PRINTS" id="PR01045">
    <property type="entry name" value="TRNASYNTHGB"/>
</dbReference>
<dbReference type="InterPro" id="IPR015944">
    <property type="entry name" value="Gly-tRNA-synth_bsu"/>
</dbReference>
<evidence type="ECO:0000259" key="11">
    <source>
        <dbReference type="SMART" id="SM00836"/>
    </source>
</evidence>
<evidence type="ECO:0000256" key="8">
    <source>
        <dbReference type="ARBA" id="ARBA00023146"/>
    </source>
</evidence>